<evidence type="ECO:0000256" key="2">
    <source>
        <dbReference type="ARBA" id="ARBA00022691"/>
    </source>
</evidence>
<dbReference type="SFLD" id="SFLDG01067">
    <property type="entry name" value="SPASM/twitch_domain_containing"/>
    <property type="match status" value="1"/>
</dbReference>
<dbReference type="RefSeq" id="WP_353946104.1">
    <property type="nucleotide sequence ID" value="NZ_CP159534.1"/>
</dbReference>
<keyword evidence="2" id="KW-0949">S-adenosyl-L-methionine</keyword>
<sequence>MSEPSFHPASPYLRFGHETFLDARGREVVPAILPGTASSMFIPVDLANLLNEGGIPGGTVSPEGLRQLREVGVVVDSQDEARASHYARMRQASADPGMRKFVLLPTSYCNMGCSYCGQEHRKGSTSPRHRAVVAARVRRAAQSTAVSRIQVGWFGGEPLMAYHAIKEMSREFRHHAQTNGIAYAASIVTNGSLLTERKIATLVETCAVTRFDITLDGLADVHDAHRPLKSGAKSFDRLVGLLSQTVADPRYAHVHFVLRTNVDIENCEHVTPYLEEMARLGFGGRSNVMFQLAAIHTWGNDVRAQQMEHGAYVRREVEWLDLMTRLGLNTALLPTSPKPQTCTATGAANEVIASDGSLYSCTEHPLVPAHEQADRLAWVDGLPSTQLRPQGAFDDWAQHVGEGKAMCSSCWLLPACGGSCPKLWREGEVPCPPVKFNIKERLSIVARKAGMQTVDSFPAPSAPTVTTAPTEQVAK</sequence>
<evidence type="ECO:0000259" key="7">
    <source>
        <dbReference type="Pfam" id="PF04055"/>
    </source>
</evidence>
<proteinExistence type="predicted"/>
<keyword evidence="5" id="KW-0411">Iron-sulfur</keyword>
<accession>A0AAU8J2C1</accession>
<dbReference type="Pfam" id="PF04055">
    <property type="entry name" value="Radical_SAM"/>
    <property type="match status" value="1"/>
</dbReference>
<dbReference type="SUPFAM" id="SSF102114">
    <property type="entry name" value="Radical SAM enzymes"/>
    <property type="match status" value="1"/>
</dbReference>
<dbReference type="InterPro" id="IPR007197">
    <property type="entry name" value="rSAM"/>
</dbReference>
<feature type="region of interest" description="Disordered" evidence="6">
    <location>
        <begin position="455"/>
        <end position="475"/>
    </location>
</feature>
<dbReference type="InterPro" id="IPR023867">
    <property type="entry name" value="Sulphatase_maturase_rSAM"/>
</dbReference>
<name>A0AAU8J2C1_9ACTN</name>
<dbReference type="AlphaFoldDB" id="A0AAU8J2C1"/>
<dbReference type="PANTHER" id="PTHR43273">
    <property type="entry name" value="ANAEROBIC SULFATASE-MATURATING ENZYME HOMOLOG ASLB-RELATED"/>
    <property type="match status" value="1"/>
</dbReference>
<keyword evidence="3" id="KW-0479">Metal-binding</keyword>
<dbReference type="GO" id="GO:0046872">
    <property type="term" value="F:metal ion binding"/>
    <property type="evidence" value="ECO:0007669"/>
    <property type="project" value="UniProtKB-KW"/>
</dbReference>
<dbReference type="PANTHER" id="PTHR43273:SF8">
    <property type="entry name" value="RADICAL SAM DOMAIN PROTEIN"/>
    <property type="match status" value="1"/>
</dbReference>
<dbReference type="SFLD" id="SFLDS00029">
    <property type="entry name" value="Radical_SAM"/>
    <property type="match status" value="1"/>
</dbReference>
<dbReference type="InterPro" id="IPR013785">
    <property type="entry name" value="Aldolase_TIM"/>
</dbReference>
<dbReference type="CDD" id="cd01335">
    <property type="entry name" value="Radical_SAM"/>
    <property type="match status" value="1"/>
</dbReference>
<feature type="compositionally biased region" description="Low complexity" evidence="6">
    <location>
        <begin position="458"/>
        <end position="475"/>
    </location>
</feature>
<reference evidence="8" key="1">
    <citation type="submission" date="2024-06" db="EMBL/GenBank/DDBJ databases">
        <title>Streptomyces sp. strain HUAS MG91 genome sequences.</title>
        <authorList>
            <person name="Mo P."/>
        </authorList>
    </citation>
    <scope>NUCLEOTIDE SEQUENCE</scope>
    <source>
        <strain evidence="8">HUAS MG91</strain>
    </source>
</reference>
<evidence type="ECO:0000313" key="8">
    <source>
        <dbReference type="EMBL" id="XCJ74667.1"/>
    </source>
</evidence>
<dbReference type="GO" id="GO:0016491">
    <property type="term" value="F:oxidoreductase activity"/>
    <property type="evidence" value="ECO:0007669"/>
    <property type="project" value="InterPro"/>
</dbReference>
<comment type="cofactor">
    <cofactor evidence="1">
        <name>[4Fe-4S] cluster</name>
        <dbReference type="ChEBI" id="CHEBI:49883"/>
    </cofactor>
</comment>
<gene>
    <name evidence="8" type="ORF">ABII15_33935</name>
</gene>
<evidence type="ECO:0000256" key="6">
    <source>
        <dbReference type="SAM" id="MobiDB-lite"/>
    </source>
</evidence>
<dbReference type="KEGG" id="stac:ABII15_33935"/>
<dbReference type="GO" id="GO:0051536">
    <property type="term" value="F:iron-sulfur cluster binding"/>
    <property type="evidence" value="ECO:0007669"/>
    <property type="project" value="UniProtKB-KW"/>
</dbReference>
<dbReference type="InterPro" id="IPR058240">
    <property type="entry name" value="rSAM_sf"/>
</dbReference>
<keyword evidence="4" id="KW-0408">Iron</keyword>
<dbReference type="NCBIfam" id="TIGR04085">
    <property type="entry name" value="rSAM_more_4Fe4S"/>
    <property type="match status" value="1"/>
</dbReference>
<evidence type="ECO:0000256" key="1">
    <source>
        <dbReference type="ARBA" id="ARBA00001966"/>
    </source>
</evidence>
<evidence type="ECO:0000256" key="4">
    <source>
        <dbReference type="ARBA" id="ARBA00023004"/>
    </source>
</evidence>
<dbReference type="Gene3D" id="3.20.20.70">
    <property type="entry name" value="Aldolase class I"/>
    <property type="match status" value="1"/>
</dbReference>
<evidence type="ECO:0000256" key="3">
    <source>
        <dbReference type="ARBA" id="ARBA00022723"/>
    </source>
</evidence>
<feature type="domain" description="Radical SAM core" evidence="7">
    <location>
        <begin position="105"/>
        <end position="237"/>
    </location>
</feature>
<protein>
    <submittedName>
        <fullName evidence="8">Radical SAM protein</fullName>
    </submittedName>
</protein>
<dbReference type="InterPro" id="IPR023885">
    <property type="entry name" value="4Fe4S-binding_SPASM_dom"/>
</dbReference>
<evidence type="ECO:0000256" key="5">
    <source>
        <dbReference type="ARBA" id="ARBA00023014"/>
    </source>
</evidence>
<organism evidence="8">
    <name type="scientific">Streptomyces tabacisoli</name>
    <dbReference type="NCBI Taxonomy" id="3156398"/>
    <lineage>
        <taxon>Bacteria</taxon>
        <taxon>Bacillati</taxon>
        <taxon>Actinomycetota</taxon>
        <taxon>Actinomycetes</taxon>
        <taxon>Kitasatosporales</taxon>
        <taxon>Streptomycetaceae</taxon>
        <taxon>Streptomyces</taxon>
    </lineage>
</organism>
<dbReference type="EMBL" id="CP159534">
    <property type="protein sequence ID" value="XCJ74667.1"/>
    <property type="molecule type" value="Genomic_DNA"/>
</dbReference>